<name>A0ABY3QNR1_9BRAD</name>
<evidence type="ECO:0000313" key="3">
    <source>
        <dbReference type="EMBL" id="UFW87555.1"/>
    </source>
</evidence>
<dbReference type="Proteomes" id="UP001430990">
    <property type="component" value="Chromosome"/>
</dbReference>
<dbReference type="InterPro" id="IPR050426">
    <property type="entry name" value="Glycosyltransferase_28"/>
</dbReference>
<organism evidence="3 4">
    <name type="scientific">Bradyrhizobium barranii</name>
    <dbReference type="NCBI Taxonomy" id="2992140"/>
    <lineage>
        <taxon>Bacteria</taxon>
        <taxon>Pseudomonadati</taxon>
        <taxon>Pseudomonadota</taxon>
        <taxon>Alphaproteobacteria</taxon>
        <taxon>Hyphomicrobiales</taxon>
        <taxon>Nitrobacteraceae</taxon>
        <taxon>Bradyrhizobium</taxon>
    </lineage>
</organism>
<dbReference type="InterPro" id="IPR010610">
    <property type="entry name" value="EryCIII-like_C"/>
</dbReference>
<dbReference type="EMBL" id="CP088100">
    <property type="protein sequence ID" value="UFW87555.1"/>
    <property type="molecule type" value="Genomic_DNA"/>
</dbReference>
<evidence type="ECO:0000259" key="2">
    <source>
        <dbReference type="Pfam" id="PF06722"/>
    </source>
</evidence>
<dbReference type="CDD" id="cd03784">
    <property type="entry name" value="GT1_Gtf-like"/>
    <property type="match status" value="1"/>
</dbReference>
<feature type="region of interest" description="Disordered" evidence="1">
    <location>
        <begin position="429"/>
        <end position="450"/>
    </location>
</feature>
<dbReference type="SUPFAM" id="SSF53756">
    <property type="entry name" value="UDP-Glycosyltransferase/glycogen phosphorylase"/>
    <property type="match status" value="1"/>
</dbReference>
<keyword evidence="4" id="KW-1185">Reference proteome</keyword>
<dbReference type="Gene3D" id="3.40.50.2000">
    <property type="entry name" value="Glycogen Phosphorylase B"/>
    <property type="match status" value="2"/>
</dbReference>
<dbReference type="Pfam" id="PF06722">
    <property type="entry name" value="EryCIII-like_C"/>
    <property type="match status" value="1"/>
</dbReference>
<evidence type="ECO:0000313" key="4">
    <source>
        <dbReference type="Proteomes" id="UP001430990"/>
    </source>
</evidence>
<protein>
    <submittedName>
        <fullName evidence="3">Glycosyltransferase</fullName>
    </submittedName>
</protein>
<dbReference type="InterPro" id="IPR002213">
    <property type="entry name" value="UDP_glucos_trans"/>
</dbReference>
<dbReference type="RefSeq" id="WP_063986012.1">
    <property type="nucleotide sequence ID" value="NZ_CP088100.1"/>
</dbReference>
<gene>
    <name evidence="3" type="ORF">BjapCC829_02810</name>
</gene>
<sequence>MKILVVSTPMTGHLNPLLAIGHILIAEGHELAFLTGSPLRSRVARFKANFCPLPKEADINANEIVMSDEVKAAPLGPQWRRLVIERLFVDPIPGQHSGMLKVLREFPADVIIGDDMFFGVLPMLLGPRSKRPPIVLCGTSILHWQRDDKAPVFAGLPPAATRAQLDEYAAFAREQDKIVDGPLGLCVNRYLRELGVGPVTKPLFESVVELADAYMQLTVPRFEFPRDIPSSVTFVGTPPIIPNQVPLPSWAHELDGSRKVVLVTQGTLANHDFDLLIAPALAGLANEPDLLVVVTAGGRAVGDIPGPIPGNARLSSYLPFEWLLPKVDVLVTNGGYGSVNQAMSFGIPLVTAGLTEDKADVNARVAWSGVGINLATNNPTPQALREAVRSVLDKPDYRSGASAMADEFKTIDTRSEILRIINQVAQGSNEISDPGGTTVAKQGRRVAANR</sequence>
<feature type="domain" description="Erythromycin biosynthesis protein CIII-like C-terminal" evidence="2">
    <location>
        <begin position="292"/>
        <end position="420"/>
    </location>
</feature>
<reference evidence="3" key="1">
    <citation type="submission" date="2021-11" db="EMBL/GenBank/DDBJ databases">
        <title>Australian commercial rhizobial inoculants.</title>
        <authorList>
            <person name="Kohlmeier M.G."/>
            <person name="O'Hara G.W."/>
            <person name="Colombi E."/>
            <person name="Ramsay J.P."/>
            <person name="Terpolilli J."/>
        </authorList>
    </citation>
    <scope>NUCLEOTIDE SEQUENCE</scope>
    <source>
        <strain evidence="3">CC829</strain>
    </source>
</reference>
<dbReference type="PANTHER" id="PTHR48050">
    <property type="entry name" value="STEROL 3-BETA-GLUCOSYLTRANSFERASE"/>
    <property type="match status" value="1"/>
</dbReference>
<proteinExistence type="predicted"/>
<accession>A0ABY3QNR1</accession>
<evidence type="ECO:0000256" key="1">
    <source>
        <dbReference type="SAM" id="MobiDB-lite"/>
    </source>
</evidence>
<dbReference type="PANTHER" id="PTHR48050:SF13">
    <property type="entry name" value="STEROL 3-BETA-GLUCOSYLTRANSFERASE UGT80A2"/>
    <property type="match status" value="1"/>
</dbReference>